<dbReference type="PROSITE" id="PS51257">
    <property type="entry name" value="PROKAR_LIPOPROTEIN"/>
    <property type="match status" value="1"/>
</dbReference>
<reference evidence="2 3" key="1">
    <citation type="submission" date="2021-06" db="EMBL/GenBank/DDBJ databases">
        <authorList>
            <person name="Palmer J.M."/>
        </authorList>
    </citation>
    <scope>NUCLEOTIDE SEQUENCE [LARGE SCALE GENOMIC DNA]</scope>
    <source>
        <strain evidence="2 3">XR_2019</strain>
        <tissue evidence="2">Muscle</tissue>
    </source>
</reference>
<evidence type="ECO:0000313" key="2">
    <source>
        <dbReference type="EMBL" id="MEQ2267443.1"/>
    </source>
</evidence>
<evidence type="ECO:0000256" key="1">
    <source>
        <dbReference type="ARBA" id="ARBA00022803"/>
    </source>
</evidence>
<proteinExistence type="predicted"/>
<dbReference type="PANTHER" id="PTHR31859">
    <property type="entry name" value="TETRATRICOPEPTIDE REPEAT PROTEIN 39 FAMILY MEMBER"/>
    <property type="match status" value="1"/>
</dbReference>
<dbReference type="EMBL" id="JAHRIM010042150">
    <property type="protein sequence ID" value="MEQ2267443.1"/>
    <property type="molecule type" value="Genomic_DNA"/>
</dbReference>
<protein>
    <submittedName>
        <fullName evidence="2">Tetratricopeptide repeat protein 39C</fullName>
    </submittedName>
</protein>
<gene>
    <name evidence="2" type="primary">TTC39C_1</name>
    <name evidence="2" type="ORF">XENORESO_006104</name>
</gene>
<evidence type="ECO:0000313" key="3">
    <source>
        <dbReference type="Proteomes" id="UP001444071"/>
    </source>
</evidence>
<accession>A0ABV0WEY7</accession>
<dbReference type="PANTHER" id="PTHR31859:SF1">
    <property type="entry name" value="TETRATRICOPEPTIDE REPEAT PROTEIN 39C"/>
    <property type="match status" value="1"/>
</dbReference>
<dbReference type="InterPro" id="IPR019412">
    <property type="entry name" value="IML2/TPR_39"/>
</dbReference>
<name>A0ABV0WEY7_9TELE</name>
<keyword evidence="3" id="KW-1185">Reference proteome</keyword>
<sequence length="135" mass="15140">MVVMRDIWQSTLSFPCTIISCGLNTVLQSLDEPSCRGLKNLLLGSILKCQGNIRDAVQSFQLAVRDEYGRQINSYIQPYAVYELGCILLAKAETVAKGRSFLLQAKEDFTGYDFENRLHVRIHSALASLKEVVPQ</sequence>
<dbReference type="Proteomes" id="UP001444071">
    <property type="component" value="Unassembled WGS sequence"/>
</dbReference>
<keyword evidence="1" id="KW-0802">TPR repeat</keyword>
<comment type="caution">
    <text evidence="2">The sequence shown here is derived from an EMBL/GenBank/DDBJ whole genome shotgun (WGS) entry which is preliminary data.</text>
</comment>
<organism evidence="2 3">
    <name type="scientific">Xenotaenia resolanae</name>
    <dbReference type="NCBI Taxonomy" id="208358"/>
    <lineage>
        <taxon>Eukaryota</taxon>
        <taxon>Metazoa</taxon>
        <taxon>Chordata</taxon>
        <taxon>Craniata</taxon>
        <taxon>Vertebrata</taxon>
        <taxon>Euteleostomi</taxon>
        <taxon>Actinopterygii</taxon>
        <taxon>Neopterygii</taxon>
        <taxon>Teleostei</taxon>
        <taxon>Neoteleostei</taxon>
        <taxon>Acanthomorphata</taxon>
        <taxon>Ovalentaria</taxon>
        <taxon>Atherinomorphae</taxon>
        <taxon>Cyprinodontiformes</taxon>
        <taxon>Goodeidae</taxon>
        <taxon>Xenotaenia</taxon>
    </lineage>
</organism>